<sequence length="667" mass="77547">MVQIEEIRNSAQAVITSSNIEITLENIIVLPSNDQDPPRVLDPASGADQGGITFINPEIFRIEDLGYQNLETFTLWCDWRVSQINADNAKQACAQKPEDITLMLQALMIQSSVQEKADKYKDKQRVLYNQITQLILEEKMKNMIIDTKAEFEASINVFTNENNQHVLNTVQGASQQWESKVKGEYHDQIEKLRSELKQDQAKLFEQININANENEEEFNKRINKIWDLTKLEVDKLAEDNDKINVYLKNTKDTTKLMENNFKKLEQNVQDDLKESRMLVKDVIKDKQREWENYSKELREKLKLIIPKGNQKELNQLITSIGEVATELSSIKVSLNDAAKQRVLAFSKQEKKSAKELSTALETLETRNYLIFERTLKGYENTNNLIIQAIQEMVVKITDHFEACAPPTLPKESDNTLYSNQLIFVMIDKYPKIKDMLQLKRTKDHQIIFVPKEERQKEFEGAVNSFILRHYQVENTEELKQLMIDDWELVTLSKYKGTSSSRTSPPRNKGKEPFKEYLASPSKPILSKNPRFTSNPPHKMTDDMDFEPEMMADINKRFNQASSASNFSDDHSYRKYKISKANLTAIRHFLRDYTNETIIPDNQPQPFLAENQGIIKKSPLDVFGMKPPEFNGDKRTAKNFVRKFTQFVNSYVSINSLEYYIKNYILYY</sequence>
<comment type="caution">
    <text evidence="2">The sequence shown here is derived from an EMBL/GenBank/DDBJ whole genome shotgun (WGS) entry which is preliminary data.</text>
</comment>
<keyword evidence="1" id="KW-0175">Coiled coil</keyword>
<organism evidence="2 3">
    <name type="scientific">Anaeromyces robustus</name>
    <dbReference type="NCBI Taxonomy" id="1754192"/>
    <lineage>
        <taxon>Eukaryota</taxon>
        <taxon>Fungi</taxon>
        <taxon>Fungi incertae sedis</taxon>
        <taxon>Chytridiomycota</taxon>
        <taxon>Chytridiomycota incertae sedis</taxon>
        <taxon>Neocallimastigomycetes</taxon>
        <taxon>Neocallimastigales</taxon>
        <taxon>Neocallimastigaceae</taxon>
        <taxon>Anaeromyces</taxon>
    </lineage>
</organism>
<evidence type="ECO:0000313" key="3">
    <source>
        <dbReference type="Proteomes" id="UP000193944"/>
    </source>
</evidence>
<reference evidence="2 3" key="1">
    <citation type="submission" date="2016-08" db="EMBL/GenBank/DDBJ databases">
        <title>A Parts List for Fungal Cellulosomes Revealed by Comparative Genomics.</title>
        <authorList>
            <consortium name="DOE Joint Genome Institute"/>
            <person name="Haitjema C.H."/>
            <person name="Gilmore S.P."/>
            <person name="Henske J.K."/>
            <person name="Solomon K.V."/>
            <person name="De Groot R."/>
            <person name="Kuo A."/>
            <person name="Mondo S.J."/>
            <person name="Salamov A.A."/>
            <person name="Labutti K."/>
            <person name="Zhao Z."/>
            <person name="Chiniquy J."/>
            <person name="Barry K."/>
            <person name="Brewer H.M."/>
            <person name="Purvine S.O."/>
            <person name="Wright A.T."/>
            <person name="Boxma B."/>
            <person name="Van Alen T."/>
            <person name="Hackstein J.H."/>
            <person name="Baker S.E."/>
            <person name="Grigoriev I.V."/>
            <person name="O'Malley M.A."/>
        </authorList>
    </citation>
    <scope>NUCLEOTIDE SEQUENCE [LARGE SCALE GENOMIC DNA]</scope>
    <source>
        <strain evidence="2 3">S4</strain>
    </source>
</reference>
<proteinExistence type="predicted"/>
<dbReference type="Proteomes" id="UP000193944">
    <property type="component" value="Unassembled WGS sequence"/>
</dbReference>
<accession>A0A1Y1WJM1</accession>
<dbReference type="AlphaFoldDB" id="A0A1Y1WJM1"/>
<feature type="coiled-coil region" evidence="1">
    <location>
        <begin position="247"/>
        <end position="274"/>
    </location>
</feature>
<protein>
    <submittedName>
        <fullName evidence="2">Uncharacterized protein</fullName>
    </submittedName>
</protein>
<keyword evidence="3" id="KW-1185">Reference proteome</keyword>
<reference evidence="2 3" key="2">
    <citation type="submission" date="2016-08" db="EMBL/GenBank/DDBJ databases">
        <title>Pervasive Adenine N6-methylation of Active Genes in Fungi.</title>
        <authorList>
            <consortium name="DOE Joint Genome Institute"/>
            <person name="Mondo S.J."/>
            <person name="Dannebaum R.O."/>
            <person name="Kuo R.C."/>
            <person name="Labutti K."/>
            <person name="Haridas S."/>
            <person name="Kuo A."/>
            <person name="Salamov A."/>
            <person name="Ahrendt S.R."/>
            <person name="Lipzen A."/>
            <person name="Sullivan W."/>
            <person name="Andreopoulos W.B."/>
            <person name="Clum A."/>
            <person name="Lindquist E."/>
            <person name="Daum C."/>
            <person name="Ramamoorthy G.K."/>
            <person name="Gryganskyi A."/>
            <person name="Culley D."/>
            <person name="Magnuson J.K."/>
            <person name="James T.Y."/>
            <person name="O'Malley M.A."/>
            <person name="Stajich J.E."/>
            <person name="Spatafora J.W."/>
            <person name="Visel A."/>
            <person name="Grigoriev I.V."/>
        </authorList>
    </citation>
    <scope>NUCLEOTIDE SEQUENCE [LARGE SCALE GENOMIC DNA]</scope>
    <source>
        <strain evidence="2 3">S4</strain>
    </source>
</reference>
<evidence type="ECO:0000313" key="2">
    <source>
        <dbReference type="EMBL" id="ORX73528.1"/>
    </source>
</evidence>
<gene>
    <name evidence="2" type="ORF">BCR32DRAFT_285559</name>
</gene>
<dbReference type="EMBL" id="MCFG01000382">
    <property type="protein sequence ID" value="ORX73528.1"/>
    <property type="molecule type" value="Genomic_DNA"/>
</dbReference>
<evidence type="ECO:0000256" key="1">
    <source>
        <dbReference type="SAM" id="Coils"/>
    </source>
</evidence>
<name>A0A1Y1WJM1_9FUNG</name>